<dbReference type="InterPro" id="IPR003593">
    <property type="entry name" value="AAA+_ATPase"/>
</dbReference>
<dbReference type="Pfam" id="PF08352">
    <property type="entry name" value="oligo_HPY"/>
    <property type="match status" value="1"/>
</dbReference>
<dbReference type="SUPFAM" id="SSF52540">
    <property type="entry name" value="P-loop containing nucleoside triphosphate hydrolases"/>
    <property type="match status" value="1"/>
</dbReference>
<dbReference type="InterPro" id="IPR050388">
    <property type="entry name" value="ABC_Ni/Peptide_Import"/>
</dbReference>
<dbReference type="GO" id="GO:0016887">
    <property type="term" value="F:ATP hydrolysis activity"/>
    <property type="evidence" value="ECO:0007669"/>
    <property type="project" value="InterPro"/>
</dbReference>
<organism evidence="9 10">
    <name type="scientific">Microbacterium thalassium</name>
    <dbReference type="NCBI Taxonomy" id="362649"/>
    <lineage>
        <taxon>Bacteria</taxon>
        <taxon>Bacillati</taxon>
        <taxon>Actinomycetota</taxon>
        <taxon>Actinomycetes</taxon>
        <taxon>Micrococcales</taxon>
        <taxon>Microbacteriaceae</taxon>
        <taxon>Microbacterium</taxon>
    </lineage>
</organism>
<keyword evidence="5" id="KW-0547">Nucleotide-binding</keyword>
<evidence type="ECO:0000256" key="5">
    <source>
        <dbReference type="ARBA" id="ARBA00022741"/>
    </source>
</evidence>
<accession>A0A7X0FNF5</accession>
<evidence type="ECO:0000259" key="8">
    <source>
        <dbReference type="PROSITE" id="PS50893"/>
    </source>
</evidence>
<dbReference type="GO" id="GO:0005524">
    <property type="term" value="F:ATP binding"/>
    <property type="evidence" value="ECO:0007669"/>
    <property type="project" value="UniProtKB-KW"/>
</dbReference>
<dbReference type="RefSeq" id="WP_184749862.1">
    <property type="nucleotide sequence ID" value="NZ_BAAAJR010000003.1"/>
</dbReference>
<proteinExistence type="inferred from homology"/>
<dbReference type="InterPro" id="IPR027417">
    <property type="entry name" value="P-loop_NTPase"/>
</dbReference>
<keyword evidence="3" id="KW-0813">Transport</keyword>
<dbReference type="Proteomes" id="UP000537775">
    <property type="component" value="Unassembled WGS sequence"/>
</dbReference>
<evidence type="ECO:0000256" key="7">
    <source>
        <dbReference type="ARBA" id="ARBA00023136"/>
    </source>
</evidence>
<sequence>MIPRTEHTPDLVSIKGLSVDIDTPEGTAHILRNVSMDVPRGQTLGIVGESGSGKSMTLRTMLGLLPADARVRGGMWFDGEDLTAMAPEPRRKLLGRRVGVVFQNPMTSLNPVVTIGRQMGEAVRFHLGYSKAQARELSIQLLEQVGIANAANRLRDYPHQFSGGMRQRVMIAMALTCSPDLIIADEATTALDVTIQKGILDLLQEIQRERNMAMIIVSHDLSVVAGRTDDVVVMYGGRVVDRRPTARLFAPPMHPYTRALSMAIPRLDMPAHTRLPALGGRPPSVYDPLLTEEEADARDMDRWSSVSETIVDDSASAPDVVAAGAGPTAGEQVIVGTLAAEQEAGVAEGGDAEVAHDTLYAPMAREDEEAGR</sequence>
<name>A0A7X0FNF5_9MICO</name>
<dbReference type="GO" id="GO:0005886">
    <property type="term" value="C:plasma membrane"/>
    <property type="evidence" value="ECO:0007669"/>
    <property type="project" value="UniProtKB-SubCell"/>
</dbReference>
<keyword evidence="7" id="KW-0472">Membrane</keyword>
<comment type="caution">
    <text evidence="9">The sequence shown here is derived from an EMBL/GenBank/DDBJ whole genome shotgun (WGS) entry which is preliminary data.</text>
</comment>
<dbReference type="PANTHER" id="PTHR43297">
    <property type="entry name" value="OLIGOPEPTIDE TRANSPORT ATP-BINDING PROTEIN APPD"/>
    <property type="match status" value="1"/>
</dbReference>
<evidence type="ECO:0000256" key="3">
    <source>
        <dbReference type="ARBA" id="ARBA00022448"/>
    </source>
</evidence>
<dbReference type="InterPro" id="IPR013563">
    <property type="entry name" value="Oligopep_ABC_C"/>
</dbReference>
<comment type="similarity">
    <text evidence="2">Belongs to the ABC transporter superfamily.</text>
</comment>
<dbReference type="PROSITE" id="PS50893">
    <property type="entry name" value="ABC_TRANSPORTER_2"/>
    <property type="match status" value="1"/>
</dbReference>
<comment type="subcellular location">
    <subcellularLocation>
        <location evidence="1">Cell membrane</location>
        <topology evidence="1">Peripheral membrane protein</topology>
    </subcellularLocation>
</comment>
<gene>
    <name evidence="9" type="ORF">HD594_000949</name>
</gene>
<evidence type="ECO:0000256" key="2">
    <source>
        <dbReference type="ARBA" id="ARBA00005417"/>
    </source>
</evidence>
<evidence type="ECO:0000313" key="10">
    <source>
        <dbReference type="Proteomes" id="UP000537775"/>
    </source>
</evidence>
<dbReference type="Pfam" id="PF00005">
    <property type="entry name" value="ABC_tran"/>
    <property type="match status" value="1"/>
</dbReference>
<dbReference type="PANTHER" id="PTHR43297:SF2">
    <property type="entry name" value="DIPEPTIDE TRANSPORT ATP-BINDING PROTEIN DPPD"/>
    <property type="match status" value="1"/>
</dbReference>
<dbReference type="InterPro" id="IPR017871">
    <property type="entry name" value="ABC_transporter-like_CS"/>
</dbReference>
<dbReference type="GO" id="GO:0015833">
    <property type="term" value="P:peptide transport"/>
    <property type="evidence" value="ECO:0007669"/>
    <property type="project" value="InterPro"/>
</dbReference>
<dbReference type="InterPro" id="IPR003439">
    <property type="entry name" value="ABC_transporter-like_ATP-bd"/>
</dbReference>
<feature type="domain" description="ABC transporter" evidence="8">
    <location>
        <begin position="12"/>
        <end position="261"/>
    </location>
</feature>
<evidence type="ECO:0000313" key="9">
    <source>
        <dbReference type="EMBL" id="MBB6390636.1"/>
    </source>
</evidence>
<protein>
    <submittedName>
        <fullName evidence="9">Peptide/nickel transport system ATP-binding protein</fullName>
    </submittedName>
</protein>
<evidence type="ECO:0000256" key="1">
    <source>
        <dbReference type="ARBA" id="ARBA00004202"/>
    </source>
</evidence>
<dbReference type="EMBL" id="JACHML010000001">
    <property type="protein sequence ID" value="MBB6390636.1"/>
    <property type="molecule type" value="Genomic_DNA"/>
</dbReference>
<dbReference type="CDD" id="cd03257">
    <property type="entry name" value="ABC_NikE_OppD_transporters"/>
    <property type="match status" value="1"/>
</dbReference>
<dbReference type="Gene3D" id="3.40.50.300">
    <property type="entry name" value="P-loop containing nucleotide triphosphate hydrolases"/>
    <property type="match status" value="1"/>
</dbReference>
<reference evidence="9 10" key="1">
    <citation type="submission" date="2020-08" db="EMBL/GenBank/DDBJ databases">
        <title>Sequencing the genomes of 1000 actinobacteria strains.</title>
        <authorList>
            <person name="Klenk H.-P."/>
        </authorList>
    </citation>
    <scope>NUCLEOTIDE SEQUENCE [LARGE SCALE GENOMIC DNA]</scope>
    <source>
        <strain evidence="9 10">DSM 12511</strain>
    </source>
</reference>
<keyword evidence="6 9" id="KW-0067">ATP-binding</keyword>
<dbReference type="AlphaFoldDB" id="A0A7X0FNF5"/>
<keyword evidence="4" id="KW-1003">Cell membrane</keyword>
<dbReference type="SMART" id="SM00382">
    <property type="entry name" value="AAA"/>
    <property type="match status" value="1"/>
</dbReference>
<dbReference type="FunFam" id="3.40.50.300:FF:000016">
    <property type="entry name" value="Oligopeptide ABC transporter ATP-binding component"/>
    <property type="match status" value="1"/>
</dbReference>
<evidence type="ECO:0000256" key="4">
    <source>
        <dbReference type="ARBA" id="ARBA00022475"/>
    </source>
</evidence>
<dbReference type="PROSITE" id="PS00211">
    <property type="entry name" value="ABC_TRANSPORTER_1"/>
    <property type="match status" value="1"/>
</dbReference>
<evidence type="ECO:0000256" key="6">
    <source>
        <dbReference type="ARBA" id="ARBA00022840"/>
    </source>
</evidence>
<keyword evidence="10" id="KW-1185">Reference proteome</keyword>